<feature type="domain" description="Sacsin/Nov" evidence="1">
    <location>
        <begin position="9"/>
        <end position="126"/>
    </location>
</feature>
<dbReference type="OrthoDB" id="1262810at2759"/>
<dbReference type="SUPFAM" id="SSF55874">
    <property type="entry name" value="ATPase domain of HSP90 chaperone/DNA topoisomerase II/histidine kinase"/>
    <property type="match status" value="1"/>
</dbReference>
<evidence type="ECO:0000313" key="4">
    <source>
        <dbReference type="EMBL" id="CAF3818357.1"/>
    </source>
</evidence>
<comment type="caution">
    <text evidence="3">The sequence shown here is derived from an EMBL/GenBank/DDBJ whole genome shotgun (WGS) entry which is preliminary data.</text>
</comment>
<dbReference type="Proteomes" id="UP000663829">
    <property type="component" value="Unassembled WGS sequence"/>
</dbReference>
<dbReference type="Proteomes" id="UP000682733">
    <property type="component" value="Unassembled WGS sequence"/>
</dbReference>
<evidence type="ECO:0000259" key="1">
    <source>
        <dbReference type="Pfam" id="PF25794"/>
    </source>
</evidence>
<keyword evidence="6" id="KW-1185">Reference proteome</keyword>
<dbReference type="Pfam" id="PF25794">
    <property type="entry name" value="SACS"/>
    <property type="match status" value="1"/>
</dbReference>
<evidence type="ECO:0000313" key="2">
    <source>
        <dbReference type="EMBL" id="CAF1051662.1"/>
    </source>
</evidence>
<sequence length="378" mass="43657">MLLFGSSLGITSLGEGSKNSNTSKIGRYGVGFNTVYRLTDVPTFISSDKFVIFDPLLKHMPSVTKRNPGRQCKVKLLEKFLDVLHTFLPSSFDLRNGTIFRIPLRVSQSEISDKVYRRSRMIKLLYCLVDELPTYCVDISSTRSGTKSYLIADGVGFTSMHVHGYFYLSNESRYNLWKTDNVNDVRRLWNEALAEHLLSQGYVQIVCRAAEQVQKHSLSIERYLTLFVDGTNKENLIQLLIKNAYETFFNQDLFIIPTLSLHVFPRIESTRIFVWTYASDSKLRFIRKFNLFVSKSKECRDECITECLNSLLLIGLKICDRPKLLDLLKNDKNIMYDLNAVKLCDELRAYRSLHQKEILPIERTAVLMKKNVYTACIM</sequence>
<proteinExistence type="predicted"/>
<dbReference type="InterPro" id="IPR036890">
    <property type="entry name" value="HATPase_C_sf"/>
</dbReference>
<accession>A0A814YTN8</accession>
<dbReference type="PANTHER" id="PTHR46919">
    <property type="entry name" value="ZINC FINGER, C3HC4 TYPE (RING FINGER) FAMILY PROTEIN"/>
    <property type="match status" value="1"/>
</dbReference>
<dbReference type="Proteomes" id="UP000677228">
    <property type="component" value="Unassembled WGS sequence"/>
</dbReference>
<evidence type="ECO:0000313" key="6">
    <source>
        <dbReference type="Proteomes" id="UP000663829"/>
    </source>
</evidence>
<dbReference type="Proteomes" id="UP000681722">
    <property type="component" value="Unassembled WGS sequence"/>
</dbReference>
<gene>
    <name evidence="3" type="ORF">GPM918_LOCUS25276</name>
    <name evidence="2" type="ORF">OVA965_LOCUS16971</name>
    <name evidence="5" type="ORF">SRO942_LOCUS25278</name>
    <name evidence="4" type="ORF">TMI583_LOCUS16981</name>
</gene>
<dbReference type="AlphaFoldDB" id="A0A814YTN8"/>
<dbReference type="EMBL" id="CAJNOK010008014">
    <property type="protein sequence ID" value="CAF1051662.1"/>
    <property type="molecule type" value="Genomic_DNA"/>
</dbReference>
<evidence type="ECO:0000313" key="3">
    <source>
        <dbReference type="EMBL" id="CAF1233164.1"/>
    </source>
</evidence>
<dbReference type="EMBL" id="CAJNOQ010009754">
    <property type="protein sequence ID" value="CAF1233164.1"/>
    <property type="molecule type" value="Genomic_DNA"/>
</dbReference>
<organism evidence="3 6">
    <name type="scientific">Didymodactylos carnosus</name>
    <dbReference type="NCBI Taxonomy" id="1234261"/>
    <lineage>
        <taxon>Eukaryota</taxon>
        <taxon>Metazoa</taxon>
        <taxon>Spiralia</taxon>
        <taxon>Gnathifera</taxon>
        <taxon>Rotifera</taxon>
        <taxon>Eurotatoria</taxon>
        <taxon>Bdelloidea</taxon>
        <taxon>Philodinida</taxon>
        <taxon>Philodinidae</taxon>
        <taxon>Didymodactylos</taxon>
    </lineage>
</organism>
<name>A0A814YTN8_9BILA</name>
<dbReference type="InterPro" id="IPR058210">
    <property type="entry name" value="SACS/Nov_dom"/>
</dbReference>
<dbReference type="EMBL" id="CAJOBC010009756">
    <property type="protein sequence ID" value="CAF3995682.1"/>
    <property type="molecule type" value="Genomic_DNA"/>
</dbReference>
<dbReference type="EMBL" id="CAJOBA010008026">
    <property type="protein sequence ID" value="CAF3818357.1"/>
    <property type="molecule type" value="Genomic_DNA"/>
</dbReference>
<reference evidence="3" key="1">
    <citation type="submission" date="2021-02" db="EMBL/GenBank/DDBJ databases">
        <authorList>
            <person name="Nowell W R."/>
        </authorList>
    </citation>
    <scope>NUCLEOTIDE SEQUENCE</scope>
</reference>
<evidence type="ECO:0000313" key="5">
    <source>
        <dbReference type="EMBL" id="CAF3995682.1"/>
    </source>
</evidence>
<dbReference type="PANTHER" id="PTHR46919:SF2">
    <property type="entry name" value="SACSIN"/>
    <property type="match status" value="1"/>
</dbReference>
<protein>
    <recommendedName>
        <fullName evidence="1">Sacsin/Nov domain-containing protein</fullName>
    </recommendedName>
</protein>